<dbReference type="InterPro" id="IPR012599">
    <property type="entry name" value="Propeptide_C1A"/>
</dbReference>
<dbReference type="SMR" id="A0A3B6ILY8"/>
<dbReference type="AlphaFoldDB" id="A0A3B6ILY8"/>
<evidence type="ECO:0000256" key="4">
    <source>
        <dbReference type="ARBA" id="ARBA00022801"/>
    </source>
</evidence>
<dbReference type="GeneID" id="123090993"/>
<protein>
    <recommendedName>
        <fullName evidence="9">Peptidase C1A papain C-terminal domain-containing protein</fullName>
    </recommendedName>
</protein>
<dbReference type="SMART" id="SM00645">
    <property type="entry name" value="Pept_C1"/>
    <property type="match status" value="1"/>
</dbReference>
<evidence type="ECO:0000256" key="5">
    <source>
        <dbReference type="ARBA" id="ARBA00022807"/>
    </source>
</evidence>
<dbReference type="Gramene" id="TraesMAC4B03G02245090.1">
    <property type="protein sequence ID" value="TraesMAC4B03G02245090.1"/>
    <property type="gene ID" value="TraesMAC4B03G02245090"/>
</dbReference>
<dbReference type="RefSeq" id="XP_044368320.1">
    <property type="nucleotide sequence ID" value="XM_044512385.1"/>
</dbReference>
<dbReference type="Gramene" id="TraesWEE_scaffold_015473_01G000200.1">
    <property type="protein sequence ID" value="TraesWEE_scaffold_015473_01G000200.1"/>
    <property type="gene ID" value="TraesWEE_scaffold_015473_01G000200"/>
</dbReference>
<keyword evidence="6" id="KW-1015">Disulfide bond</keyword>
<dbReference type="Gramene" id="TraesCS4B02G062600.1">
    <property type="protein sequence ID" value="TraesCS4B02G062600.1"/>
    <property type="gene ID" value="TraesCS4B02G062600"/>
</dbReference>
<dbReference type="SUPFAM" id="SSF54001">
    <property type="entry name" value="Cysteine proteinases"/>
    <property type="match status" value="1"/>
</dbReference>
<dbReference type="Gene3D" id="3.90.70.10">
    <property type="entry name" value="Cysteine proteinases"/>
    <property type="match status" value="1"/>
</dbReference>
<dbReference type="Gramene" id="TraesJUL4B03G02266610.4">
    <property type="protein sequence ID" value="TraesJUL4B03G02266610.4"/>
    <property type="gene ID" value="TraesJUL4B03G02266610"/>
</dbReference>
<reference evidence="10" key="1">
    <citation type="submission" date="2018-08" db="EMBL/GenBank/DDBJ databases">
        <authorList>
            <person name="Rossello M."/>
        </authorList>
    </citation>
    <scope>NUCLEOTIDE SEQUENCE [LARGE SCALE GENOMIC DNA]</scope>
    <source>
        <strain evidence="10">cv. Chinese Spring</strain>
    </source>
</reference>
<evidence type="ECO:0000256" key="7">
    <source>
        <dbReference type="ARBA" id="ARBA00023180"/>
    </source>
</evidence>
<dbReference type="PRINTS" id="PR00705">
    <property type="entry name" value="PAPAIN"/>
</dbReference>
<dbReference type="Gramene" id="TraesPARA_EIv1.0_1320290.1">
    <property type="protein sequence ID" value="TraesPARA_EIv1.0_1320290.1.CDS"/>
    <property type="gene ID" value="TraesPARA_EIv1.0_1320290"/>
</dbReference>
<dbReference type="Gramene" id="TraesSYM4B03G02272130.2">
    <property type="protein sequence ID" value="TraesSYM4B03G02272130.2"/>
    <property type="gene ID" value="TraesSYM4B03G02272130"/>
</dbReference>
<keyword evidence="2" id="KW-0645">Protease</keyword>
<sequence>MGRLLPLALLVLLSAAAAAPQLVGAARGDHSLPIIQLAGAAKAEHSLGIIQKDIIQTVNKHPNAGWTAGHNPYLANYTIEQFKHILGVKPTPPGLLAGVPTKTYSTSEKEDLPKEFDARSKWSGCSTIGKILDQGHCGACWAFGAVECLQDRFCIHHGVNVSLSVNDIVACCGFLCGDGCEGGYPIFAWQYFVENGVVTDECDPFFDQVGCQHPGCEPAYPTPVCEKKCKVQNQVWEEKKHFSIDAYQVNSDPHDIMAEVYKNGPVEVSFIIYEDFAHYKSGVYKQITGRMVGGHAAKLIGWGTSDAGEDYWLLANQWNRGWGDDGYFKVIRGTNECGIEGDVNAGMPSTKNIAGSAFAM</sequence>
<dbReference type="Proteomes" id="UP000019116">
    <property type="component" value="Chromosome 4B"/>
</dbReference>
<dbReference type="Pfam" id="PF08127">
    <property type="entry name" value="Propeptide_C1"/>
    <property type="match status" value="1"/>
</dbReference>
<dbReference type="InterPro" id="IPR013128">
    <property type="entry name" value="Peptidase_C1A"/>
</dbReference>
<evidence type="ECO:0000256" key="2">
    <source>
        <dbReference type="ARBA" id="ARBA00022670"/>
    </source>
</evidence>
<evidence type="ECO:0000256" key="1">
    <source>
        <dbReference type="ARBA" id="ARBA00008455"/>
    </source>
</evidence>
<dbReference type="KEGG" id="taes:123090993"/>
<keyword evidence="4" id="KW-0378">Hydrolase</keyword>
<proteinExistence type="inferred from homology"/>
<dbReference type="PROSITE" id="PS00139">
    <property type="entry name" value="THIOL_PROTEASE_CYS"/>
    <property type="match status" value="1"/>
</dbReference>
<dbReference type="Pfam" id="PF00112">
    <property type="entry name" value="Peptidase_C1"/>
    <property type="match status" value="1"/>
</dbReference>
<feature type="signal peptide" evidence="8">
    <location>
        <begin position="1"/>
        <end position="18"/>
    </location>
</feature>
<dbReference type="GO" id="GO:0051603">
    <property type="term" value="P:proteolysis involved in protein catabolic process"/>
    <property type="evidence" value="ECO:0000318"/>
    <property type="project" value="GO_Central"/>
</dbReference>
<dbReference type="InterPro" id="IPR000169">
    <property type="entry name" value="Pept_cys_AS"/>
</dbReference>
<keyword evidence="11" id="KW-1185">Reference proteome</keyword>
<dbReference type="FunFam" id="3.90.70.10:FF:000081">
    <property type="entry name" value="cathepsin B-like protease 2"/>
    <property type="match status" value="1"/>
</dbReference>
<accession>A0A3B6ILY8</accession>
<evidence type="ECO:0000259" key="9">
    <source>
        <dbReference type="SMART" id="SM00645"/>
    </source>
</evidence>
<dbReference type="Gramene" id="TraesARI4B03G02282490.1">
    <property type="protein sequence ID" value="TraesARI4B03G02282490.1"/>
    <property type="gene ID" value="TraesARI4B03G02282490"/>
</dbReference>
<dbReference type="Gramene" id="TraesLAC4B03G02199460.1">
    <property type="protein sequence ID" value="TraesLAC4B03G02199460.1"/>
    <property type="gene ID" value="TraesLAC4B03G02199460"/>
</dbReference>
<dbReference type="Gramene" id="TraesLDM4B03G02245600.1">
    <property type="protein sequence ID" value="TraesLDM4B03G02245600.1"/>
    <property type="gene ID" value="TraesLDM4B03G02245600"/>
</dbReference>
<dbReference type="PANTHER" id="PTHR12411">
    <property type="entry name" value="CYSTEINE PROTEASE FAMILY C1-RELATED"/>
    <property type="match status" value="1"/>
</dbReference>
<dbReference type="GO" id="GO:0004197">
    <property type="term" value="F:cysteine-type endopeptidase activity"/>
    <property type="evidence" value="ECO:0000318"/>
    <property type="project" value="GO_Central"/>
</dbReference>
<dbReference type="InterPro" id="IPR000668">
    <property type="entry name" value="Peptidase_C1A_C"/>
</dbReference>
<dbReference type="InterPro" id="IPR038765">
    <property type="entry name" value="Papain-like_cys_pep_sf"/>
</dbReference>
<dbReference type="CDD" id="cd02620">
    <property type="entry name" value="Peptidase_C1A_CathepsinB"/>
    <property type="match status" value="1"/>
</dbReference>
<organism evidence="10">
    <name type="scientific">Triticum aestivum</name>
    <name type="common">Wheat</name>
    <dbReference type="NCBI Taxonomy" id="4565"/>
    <lineage>
        <taxon>Eukaryota</taxon>
        <taxon>Viridiplantae</taxon>
        <taxon>Streptophyta</taxon>
        <taxon>Embryophyta</taxon>
        <taxon>Tracheophyta</taxon>
        <taxon>Spermatophyta</taxon>
        <taxon>Magnoliopsida</taxon>
        <taxon>Liliopsida</taxon>
        <taxon>Poales</taxon>
        <taxon>Poaceae</taxon>
        <taxon>BOP clade</taxon>
        <taxon>Pooideae</taxon>
        <taxon>Triticodae</taxon>
        <taxon>Triticeae</taxon>
        <taxon>Triticinae</taxon>
        <taxon>Triticum</taxon>
    </lineage>
</organism>
<name>A0A3B6ILY8_WHEAT</name>
<feature type="domain" description="Peptidase C1A papain C-terminal" evidence="9">
    <location>
        <begin position="112"/>
        <end position="347"/>
    </location>
</feature>
<feature type="chain" id="PRO_5018607203" description="Peptidase C1A papain C-terminal domain-containing protein" evidence="8">
    <location>
        <begin position="19"/>
        <end position="360"/>
    </location>
</feature>
<evidence type="ECO:0000256" key="3">
    <source>
        <dbReference type="ARBA" id="ARBA00022729"/>
    </source>
</evidence>
<dbReference type="GO" id="GO:0005615">
    <property type="term" value="C:extracellular space"/>
    <property type="evidence" value="ECO:0000318"/>
    <property type="project" value="GO_Central"/>
</dbReference>
<comment type="similarity">
    <text evidence="1">Belongs to the peptidase C1 family.</text>
</comment>
<dbReference type="STRING" id="4565.A0A3B6ILY8"/>
<gene>
    <name evidence="10" type="primary">LOC123090993</name>
</gene>
<evidence type="ECO:0000313" key="10">
    <source>
        <dbReference type="EnsemblPlants" id="TraesCS4B02G062600.1"/>
    </source>
</evidence>
<dbReference type="Gramene" id="TraesCS4B03G0135700.1">
    <property type="protein sequence ID" value="TraesCS4B03G0135700.1.CDS"/>
    <property type="gene ID" value="TraesCS4B03G0135700"/>
</dbReference>
<keyword evidence="3 8" id="KW-0732">Signal</keyword>
<evidence type="ECO:0000256" key="8">
    <source>
        <dbReference type="SAM" id="SignalP"/>
    </source>
</evidence>
<keyword evidence="7" id="KW-0325">Glycoprotein</keyword>
<dbReference type="Gramene" id="TraesSTA4B03G02240780.1">
    <property type="protein sequence ID" value="TraesSTA4B03G02240780.1"/>
    <property type="gene ID" value="TraesSTA4B03G02240780"/>
</dbReference>
<reference evidence="10" key="2">
    <citation type="submission" date="2018-10" db="UniProtKB">
        <authorList>
            <consortium name="EnsemblPlants"/>
        </authorList>
    </citation>
    <scope>IDENTIFICATION</scope>
</reference>
<evidence type="ECO:0000313" key="11">
    <source>
        <dbReference type="Proteomes" id="UP000019116"/>
    </source>
</evidence>
<dbReference type="EnsemblPlants" id="TraesCS4B02G062600.1">
    <property type="protein sequence ID" value="TraesCS4B02G062600.1"/>
    <property type="gene ID" value="TraesCS4B02G062600"/>
</dbReference>
<evidence type="ECO:0000256" key="6">
    <source>
        <dbReference type="ARBA" id="ARBA00023157"/>
    </source>
</evidence>
<keyword evidence="5" id="KW-0788">Thiol protease</keyword>
<dbReference type="Gramene" id="TraesNOR4B03G02262830.1">
    <property type="protein sequence ID" value="TraesNOR4B03G02262830.1"/>
    <property type="gene ID" value="TraesNOR4B03G02262830"/>
</dbReference>
<dbReference type="GO" id="GO:0005764">
    <property type="term" value="C:lysosome"/>
    <property type="evidence" value="ECO:0000318"/>
    <property type="project" value="GO_Central"/>
</dbReference>
<dbReference type="Gramene" id="TraesCAD_scaffold_026677_01G000100.1">
    <property type="protein sequence ID" value="TraesCAD_scaffold_026677_01G000100.1"/>
    <property type="gene ID" value="TraesCAD_scaffold_026677_01G000100"/>
</dbReference>